<dbReference type="InterPro" id="IPR011250">
    <property type="entry name" value="OMP/PagP_B-barrel"/>
</dbReference>
<dbReference type="Proteomes" id="UP000262954">
    <property type="component" value="Unassembled WGS sequence"/>
</dbReference>
<protein>
    <recommendedName>
        <fullName evidence="3">Outer membrane protein beta-barrel domain-containing protein</fullName>
    </recommendedName>
</protein>
<accession>A0A354M001</accession>
<evidence type="ECO:0000313" key="2">
    <source>
        <dbReference type="Proteomes" id="UP000262954"/>
    </source>
</evidence>
<dbReference type="RefSeq" id="WP_337929343.1">
    <property type="nucleotide sequence ID" value="NZ_DBFJMN010000307.1"/>
</dbReference>
<organism evidence="1 2">
    <name type="scientific">Coprobacter fastidiosus</name>
    <dbReference type="NCBI Taxonomy" id="1099853"/>
    <lineage>
        <taxon>Bacteria</taxon>
        <taxon>Pseudomonadati</taxon>
        <taxon>Bacteroidota</taxon>
        <taxon>Bacteroidia</taxon>
        <taxon>Bacteroidales</taxon>
        <taxon>Barnesiellaceae</taxon>
        <taxon>Coprobacter</taxon>
    </lineage>
</organism>
<gene>
    <name evidence="1" type="ORF">DDY73_02435</name>
</gene>
<reference evidence="1 2" key="1">
    <citation type="journal article" date="2018" name="Nat. Biotechnol.">
        <title>A standardized bacterial taxonomy based on genome phylogeny substantially revises the tree of life.</title>
        <authorList>
            <person name="Parks D.H."/>
            <person name="Chuvochina M."/>
            <person name="Waite D.W."/>
            <person name="Rinke C."/>
            <person name="Skarshewski A."/>
            <person name="Chaumeil P.A."/>
            <person name="Hugenholtz P."/>
        </authorList>
    </citation>
    <scope>NUCLEOTIDE SEQUENCE [LARGE SCALE GENOMIC DNA]</scope>
    <source>
        <strain evidence="1">UBA11482</strain>
    </source>
</reference>
<evidence type="ECO:0008006" key="3">
    <source>
        <dbReference type="Google" id="ProtNLM"/>
    </source>
</evidence>
<proteinExistence type="predicted"/>
<dbReference type="Gene3D" id="2.40.160.20">
    <property type="match status" value="1"/>
</dbReference>
<dbReference type="EMBL" id="DNWC01000035">
    <property type="protein sequence ID" value="HBJ07840.1"/>
    <property type="molecule type" value="Genomic_DNA"/>
</dbReference>
<sequence>MKNKILTGVLLCTLFSCSPKIVLNKIQEYPSLSQEDTIMIVNEGEKVPVAATLIGQVAILDRSFTIRCRYDQVLKIAKEETRKAGGDILQITDHLLPGVASSCHQISGNILKSGISDSTYNTQTTFYNYSVNSVLNKVRPLPPRVDFSFNVGYGWLPKTEGLTGTDKQFDDKLTSGLAWDLAFHHYIKNFGWGIFYSGYSSDSYYEKTNMDHNVLLSYIAPLFCTKYSFNKKWMINGEVGVGYLKFSDKISSGIEKGKTYVSTVGFNYGIGIEYKLNKHMGIGISFNEIVGSAFLKNIKMENVHSIIAYNDYDRINLNRLNLLGGIRFYFGDR</sequence>
<dbReference type="PROSITE" id="PS51257">
    <property type="entry name" value="PROKAR_LIPOPROTEIN"/>
    <property type="match status" value="1"/>
</dbReference>
<name>A0A354M001_9BACT</name>
<evidence type="ECO:0000313" key="1">
    <source>
        <dbReference type="EMBL" id="HBJ07840.1"/>
    </source>
</evidence>
<dbReference type="AlphaFoldDB" id="A0A354M001"/>
<comment type="caution">
    <text evidence="1">The sequence shown here is derived from an EMBL/GenBank/DDBJ whole genome shotgun (WGS) entry which is preliminary data.</text>
</comment>
<dbReference type="SUPFAM" id="SSF56925">
    <property type="entry name" value="OMPA-like"/>
    <property type="match status" value="1"/>
</dbReference>